<dbReference type="AlphaFoldDB" id="A0AB38E1N2"/>
<dbReference type="EMBL" id="OCYT01000107">
    <property type="protein sequence ID" value="SON83267.1"/>
    <property type="molecule type" value="Genomic_DNA"/>
</dbReference>
<dbReference type="EMBL" id="OCYS01000102">
    <property type="protein sequence ID" value="SON90340.1"/>
    <property type="molecule type" value="Genomic_DNA"/>
</dbReference>
<evidence type="ECO:0000313" key="4">
    <source>
        <dbReference type="Proteomes" id="UP000234181"/>
    </source>
</evidence>
<reference evidence="3 4" key="1">
    <citation type="submission" date="2017-10" db="EMBL/GenBank/DDBJ databases">
        <authorList>
            <person name="Regsiter A."/>
            <person name="William W."/>
        </authorList>
    </citation>
    <scope>NUCLEOTIDE SEQUENCE [LARGE SCALE GENOMIC DNA]</scope>
    <source>
        <strain evidence="1 4">CFBP6984</strain>
        <strain evidence="2 3">CFBP7430</strain>
    </source>
</reference>
<dbReference type="Proteomes" id="UP000234181">
    <property type="component" value="Unassembled WGS sequence"/>
</dbReference>
<name>A0AB38E1N2_XANCH</name>
<keyword evidence="4" id="KW-1185">Reference proteome</keyword>
<gene>
    <name evidence="1" type="ORF">XAP6984_500003</name>
    <name evidence="2" type="ORF">XAP7430_470003</name>
</gene>
<organism evidence="2 3">
    <name type="scientific">Xanthomonas campestris pv. phaseoli</name>
    <dbReference type="NCBI Taxonomy" id="317013"/>
    <lineage>
        <taxon>Bacteria</taxon>
        <taxon>Pseudomonadati</taxon>
        <taxon>Pseudomonadota</taxon>
        <taxon>Gammaproteobacteria</taxon>
        <taxon>Lysobacterales</taxon>
        <taxon>Lysobacteraceae</taxon>
        <taxon>Xanthomonas</taxon>
    </lineage>
</organism>
<evidence type="ECO:0000313" key="1">
    <source>
        <dbReference type="EMBL" id="SON83267.1"/>
    </source>
</evidence>
<proteinExistence type="predicted"/>
<comment type="caution">
    <text evidence="2">The sequence shown here is derived from an EMBL/GenBank/DDBJ whole genome shotgun (WGS) entry which is preliminary data.</text>
</comment>
<protein>
    <submittedName>
        <fullName evidence="2">Uncharacterized protein</fullName>
    </submittedName>
</protein>
<accession>A0AB38E1N2</accession>
<dbReference type="Proteomes" id="UP000234166">
    <property type="component" value="Unassembled WGS sequence"/>
</dbReference>
<sequence>MGAAGCRRQDIPAAGAADVGADLAAKGFIGEALAPGCAPTRWRVCGCAGCRRQDIPRGGRRRCRSGPGREGLYR</sequence>
<evidence type="ECO:0000313" key="2">
    <source>
        <dbReference type="EMBL" id="SON90340.1"/>
    </source>
</evidence>
<evidence type="ECO:0000313" key="3">
    <source>
        <dbReference type="Proteomes" id="UP000234166"/>
    </source>
</evidence>